<feature type="compositionally biased region" description="Basic and acidic residues" evidence="1">
    <location>
        <begin position="86"/>
        <end position="97"/>
    </location>
</feature>
<feature type="region of interest" description="Disordered" evidence="1">
    <location>
        <begin position="83"/>
        <end position="111"/>
    </location>
</feature>
<feature type="region of interest" description="Disordered" evidence="1">
    <location>
        <begin position="128"/>
        <end position="148"/>
    </location>
</feature>
<reference evidence="2 3" key="1">
    <citation type="submission" date="2024-01" db="EMBL/GenBank/DDBJ databases">
        <title>A draft genome for a cacao thread blight-causing isolate of Paramarasmius palmivorus.</title>
        <authorList>
            <person name="Baruah I.K."/>
            <person name="Bukari Y."/>
            <person name="Amoako-Attah I."/>
            <person name="Meinhardt L.W."/>
            <person name="Bailey B.A."/>
            <person name="Cohen S.P."/>
        </authorList>
    </citation>
    <scope>NUCLEOTIDE SEQUENCE [LARGE SCALE GENOMIC DNA]</scope>
    <source>
        <strain evidence="2 3">GH-12</strain>
    </source>
</reference>
<feature type="compositionally biased region" description="Polar residues" evidence="1">
    <location>
        <begin position="98"/>
        <end position="111"/>
    </location>
</feature>
<comment type="caution">
    <text evidence="2">The sequence shown here is derived from an EMBL/GenBank/DDBJ whole genome shotgun (WGS) entry which is preliminary data.</text>
</comment>
<keyword evidence="3" id="KW-1185">Reference proteome</keyword>
<evidence type="ECO:0000313" key="3">
    <source>
        <dbReference type="Proteomes" id="UP001383192"/>
    </source>
</evidence>
<dbReference type="EMBL" id="JAYKXP010000057">
    <property type="protein sequence ID" value="KAK7034476.1"/>
    <property type="molecule type" value="Genomic_DNA"/>
</dbReference>
<protein>
    <submittedName>
        <fullName evidence="2">Uncharacterized protein</fullName>
    </submittedName>
</protein>
<evidence type="ECO:0000256" key="1">
    <source>
        <dbReference type="SAM" id="MobiDB-lite"/>
    </source>
</evidence>
<dbReference type="Proteomes" id="UP001383192">
    <property type="component" value="Unassembled WGS sequence"/>
</dbReference>
<proteinExistence type="predicted"/>
<gene>
    <name evidence="2" type="ORF">VNI00_012323</name>
</gene>
<dbReference type="AlphaFoldDB" id="A0AAW0C592"/>
<sequence length="364" mass="40377">MDNNITQPLLNDVSGTPLHIADPHVQHLVLLIRTNLDKIHWHNGRVRAHQQKVDQHMELVDKSAKDVEVAFGSLLEYFSTPLTQSEAHESDPGRRESYSTALTRSSTPETTYTDVSYDNLVRNVNLTPNGGHTKTLEEDKTNPVTSTSNKAIQTEEHIGTTITAPAEGWSIVFKDFQTFSRTGPLHPFAYSGTLPMSSISGAVPPSSSQPRPRLETMSTRSAIAFNMEPPTPTEKGKEKQTQHVYLVLTGHEGSIHLNRTQANKAAKAQGNPALTFLSRHEAQLALSGCIASRLVDYLADAKYERAWFTVLKGTNPGVCNRSGLLRAIGNEHLKDLTSDDIVPAFTEKEAEDIYYDRRNMYDSE</sequence>
<organism evidence="2 3">
    <name type="scientific">Paramarasmius palmivorus</name>
    <dbReference type="NCBI Taxonomy" id="297713"/>
    <lineage>
        <taxon>Eukaryota</taxon>
        <taxon>Fungi</taxon>
        <taxon>Dikarya</taxon>
        <taxon>Basidiomycota</taxon>
        <taxon>Agaricomycotina</taxon>
        <taxon>Agaricomycetes</taxon>
        <taxon>Agaricomycetidae</taxon>
        <taxon>Agaricales</taxon>
        <taxon>Marasmiineae</taxon>
        <taxon>Marasmiaceae</taxon>
        <taxon>Paramarasmius</taxon>
    </lineage>
</organism>
<evidence type="ECO:0000313" key="2">
    <source>
        <dbReference type="EMBL" id="KAK7034476.1"/>
    </source>
</evidence>
<name>A0AAW0C592_9AGAR</name>
<accession>A0AAW0C592</accession>